<feature type="compositionally biased region" description="Polar residues" evidence="1">
    <location>
        <begin position="301"/>
        <end position="314"/>
    </location>
</feature>
<feature type="compositionally biased region" description="Polar residues" evidence="1">
    <location>
        <begin position="1"/>
        <end position="14"/>
    </location>
</feature>
<dbReference type="AlphaFoldDB" id="A0AAV2FE48"/>
<feature type="compositionally biased region" description="Basic and acidic residues" evidence="1">
    <location>
        <begin position="654"/>
        <end position="667"/>
    </location>
</feature>
<feature type="compositionally biased region" description="Basic and acidic residues" evidence="1">
    <location>
        <begin position="145"/>
        <end position="165"/>
    </location>
</feature>
<feature type="region of interest" description="Disordered" evidence="1">
    <location>
        <begin position="433"/>
        <end position="469"/>
    </location>
</feature>
<feature type="compositionally biased region" description="Low complexity" evidence="1">
    <location>
        <begin position="700"/>
        <end position="712"/>
    </location>
</feature>
<feature type="compositionally biased region" description="Low complexity" evidence="1">
    <location>
        <begin position="356"/>
        <end position="370"/>
    </location>
</feature>
<feature type="compositionally biased region" description="Polar residues" evidence="1">
    <location>
        <begin position="388"/>
        <end position="406"/>
    </location>
</feature>
<keyword evidence="3" id="KW-1185">Reference proteome</keyword>
<evidence type="ECO:0000313" key="2">
    <source>
        <dbReference type="EMBL" id="CAL1396529.1"/>
    </source>
</evidence>
<dbReference type="Proteomes" id="UP001497516">
    <property type="component" value="Chromosome 6"/>
</dbReference>
<feature type="compositionally biased region" description="Acidic residues" evidence="1">
    <location>
        <begin position="675"/>
        <end position="691"/>
    </location>
</feature>
<feature type="region of interest" description="Disordered" evidence="1">
    <location>
        <begin position="853"/>
        <end position="885"/>
    </location>
</feature>
<protein>
    <submittedName>
        <fullName evidence="2">Uncharacterized protein</fullName>
    </submittedName>
</protein>
<feature type="region of interest" description="Disordered" evidence="1">
    <location>
        <begin position="1"/>
        <end position="196"/>
    </location>
</feature>
<accession>A0AAV2FE48</accession>
<feature type="compositionally biased region" description="Basic and acidic residues" evidence="1">
    <location>
        <begin position="317"/>
        <end position="334"/>
    </location>
</feature>
<name>A0AAV2FE48_9ROSI</name>
<feature type="region of interest" description="Disordered" evidence="1">
    <location>
        <begin position="591"/>
        <end position="725"/>
    </location>
</feature>
<feature type="compositionally biased region" description="Basic and acidic residues" evidence="1">
    <location>
        <begin position="556"/>
        <end position="566"/>
    </location>
</feature>
<dbReference type="EMBL" id="OZ034819">
    <property type="protein sequence ID" value="CAL1396529.1"/>
    <property type="molecule type" value="Genomic_DNA"/>
</dbReference>
<feature type="compositionally biased region" description="Basic and acidic residues" evidence="1">
    <location>
        <begin position="285"/>
        <end position="294"/>
    </location>
</feature>
<feature type="region of interest" description="Disordered" evidence="1">
    <location>
        <begin position="223"/>
        <end position="416"/>
    </location>
</feature>
<feature type="region of interest" description="Disordered" evidence="1">
    <location>
        <begin position="536"/>
        <end position="569"/>
    </location>
</feature>
<evidence type="ECO:0000256" key="1">
    <source>
        <dbReference type="SAM" id="MobiDB-lite"/>
    </source>
</evidence>
<feature type="compositionally biased region" description="Basic and acidic residues" evidence="1">
    <location>
        <begin position="374"/>
        <end position="386"/>
    </location>
</feature>
<gene>
    <name evidence="2" type="ORF">LTRI10_LOCUS36889</name>
</gene>
<organism evidence="2 3">
    <name type="scientific">Linum trigynum</name>
    <dbReference type="NCBI Taxonomy" id="586398"/>
    <lineage>
        <taxon>Eukaryota</taxon>
        <taxon>Viridiplantae</taxon>
        <taxon>Streptophyta</taxon>
        <taxon>Embryophyta</taxon>
        <taxon>Tracheophyta</taxon>
        <taxon>Spermatophyta</taxon>
        <taxon>Magnoliopsida</taxon>
        <taxon>eudicotyledons</taxon>
        <taxon>Gunneridae</taxon>
        <taxon>Pentapetalae</taxon>
        <taxon>rosids</taxon>
        <taxon>fabids</taxon>
        <taxon>Malpighiales</taxon>
        <taxon>Linaceae</taxon>
        <taxon>Linum</taxon>
    </lineage>
</organism>
<feature type="compositionally biased region" description="Acidic residues" evidence="1">
    <location>
        <begin position="249"/>
        <end position="258"/>
    </location>
</feature>
<feature type="compositionally biased region" description="Polar residues" evidence="1">
    <location>
        <begin position="617"/>
        <end position="633"/>
    </location>
</feature>
<reference evidence="2 3" key="1">
    <citation type="submission" date="2024-04" db="EMBL/GenBank/DDBJ databases">
        <authorList>
            <person name="Fracassetti M."/>
        </authorList>
    </citation>
    <scope>NUCLEOTIDE SEQUENCE [LARGE SCALE GENOMIC DNA]</scope>
</reference>
<sequence length="906" mass="99042">MGNEMGNTNSTSDEFQGEEGSTKVAQQDQGKPVQPPVVSANDPRSDGALDRVNGGEEGSTKLVQPAQGKPVQQPVVLGNDPGSDGALDLVNGGKGDREVEEESQQVRDDIPTAESPETNPEFDDDETRRRPESNLQPGSLIEEPEQLKSDLVEQQEPLKQEEAEKLTLTSTAESPNPEADETRSKDSALQLHSLPGELEQQKLDLVAEQESFKQEAAEMLISTSTAETLETNPGFDETRSKNNNLQSDDLVEETEELSPDLAEGQEPCKQEEGEIPNPTTSTDVSSRDEDHMDSYELIESVPSQNEGNSSSTVLFPQHEEHLDSGEVDPKKDHSSSITTAVSSHDEEHLDSYELIESVSSQNEGNSSSTSLFPQHEEHLDSGDAEPKNCSSIITEPSSADITSLQNGKHLDDHTSHNLEGFLEPESIIKEELMANQPISPRSKIATEEDSEEVLANQHSDDHNSHNPEGVLVPENIIKEDLLVNQPVSPRAEIATEEDSEELLANQLSDDHTSHNPEGVLVPENIIMEELLANQPVSPRAEIATEEDSEELLANQHSDDHTSHNPEEVLVPENIIKEVLLANQLICPPAEVATEEESDFTVKNGNNENQESENGSQIDCSTVPENESNGSLNEPASEEEKMELPQSGITTTDSSNKEQDSEVIKQQREASGIENGGDETEGEEGCEPESPPEQEKAPAESGDSPQDSSSTSSWEFNPGNGPEFLADVAPTFVADPQEPVVPFPIQLPAKNGEADQQLGRLSTDSGPDNFSVNSKMQKSPSFNLHLRRRSITEDYSDQTPLLQHYQDKNTIIPPTKQTHTVESVKHEEAVHAEEKLVQTLERCDSETSLIVGRMKEGDCNGGPRKNSRASKEESAVLVPSKGKAQKQYSRRRPTIFCLCCRATTAIN</sequence>
<proteinExistence type="predicted"/>
<evidence type="ECO:0000313" key="3">
    <source>
        <dbReference type="Proteomes" id="UP001497516"/>
    </source>
</evidence>
<feature type="compositionally biased region" description="Low complexity" evidence="1">
    <location>
        <begin position="603"/>
        <end position="616"/>
    </location>
</feature>